<organism evidence="1 2">
    <name type="scientific">Tannerella sp. oral taxon BU063 isolate Cell 2</name>
    <dbReference type="NCBI Taxonomy" id="1411148"/>
    <lineage>
        <taxon>Bacteria</taxon>
        <taxon>Pseudomonadati</taxon>
        <taxon>Bacteroidota</taxon>
        <taxon>Bacteroidia</taxon>
        <taxon>Bacteroidales</taxon>
        <taxon>Tannerellaceae</taxon>
        <taxon>Tannerella</taxon>
    </lineage>
</organism>
<accession>W2C195</accession>
<proteinExistence type="predicted"/>
<evidence type="ECO:0000313" key="1">
    <source>
        <dbReference type="EMBL" id="ETK00984.1"/>
    </source>
</evidence>
<sequence>MRLYILRPAAWLILLLTVVTPSVWAQINEQVFTTDTTRPSDDLHRLSLEFDNLSFFRNVESATLAAKGYTLPGFRLQVRAAYRPAERVTVEAGLHTLWFWGANRYPAFAYNDIAVWRGESSCHHVHLLPFFRARAALSPQVDIILGDLYGGANHRLIEPLYNPELNLSADPEAGLQILYHPRHAQLDVWLNWESFIYKLDTHQEAFTFGLSSRLHITPPDAPLHLYALAQGLAQHRGGEIDTISGDQAVQTMLNGALGAGLEWHIRRGVLRRLALEYSLTGYYQHAGNLWPVKRGYGRYLDLRADLSPSFYLRAAYWQCDGFVSLFGHPYFGVISTYLDGAVYRRPQMLRFGAEYTRHFSRDCSLGIDFDAFHRLAAPITDPAGRYDFEGPRFSYSFGVYLRFRPTFPLKGSAR</sequence>
<gene>
    <name evidence="1" type="ORF">N425_11775</name>
</gene>
<reference evidence="1 2" key="1">
    <citation type="submission" date="2013-11" db="EMBL/GenBank/DDBJ databases">
        <title>Single cell genomics of uncultured Tannerella BU063 (oral taxon 286).</title>
        <authorList>
            <person name="Beall C.J."/>
            <person name="Campbell A.G."/>
            <person name="Griffen A.L."/>
            <person name="Podar M."/>
            <person name="Leys E.J."/>
        </authorList>
    </citation>
    <scope>NUCLEOTIDE SEQUENCE [LARGE SCALE GENOMIC DNA]</scope>
    <source>
        <strain evidence="1">Cell 2</strain>
    </source>
</reference>
<dbReference type="AlphaFoldDB" id="W2C195"/>
<dbReference type="Proteomes" id="UP000018837">
    <property type="component" value="Unassembled WGS sequence"/>
</dbReference>
<protein>
    <submittedName>
        <fullName evidence="1">Uncharacterized protein</fullName>
    </submittedName>
</protein>
<dbReference type="PATRIC" id="fig|1411148.3.peg.1937"/>
<evidence type="ECO:0000313" key="2">
    <source>
        <dbReference type="Proteomes" id="UP000018837"/>
    </source>
</evidence>
<comment type="caution">
    <text evidence="1">The sequence shown here is derived from an EMBL/GenBank/DDBJ whole genome shotgun (WGS) entry which is preliminary data.</text>
</comment>
<dbReference type="EMBL" id="AYUF01000492">
    <property type="protein sequence ID" value="ETK00984.1"/>
    <property type="molecule type" value="Genomic_DNA"/>
</dbReference>
<name>W2C195_9BACT</name>